<organism evidence="2">
    <name type="scientific">Pedobacter sp. KACC 23697</name>
    <dbReference type="NCBI Taxonomy" id="3149230"/>
    <lineage>
        <taxon>Bacteria</taxon>
        <taxon>Pseudomonadati</taxon>
        <taxon>Bacteroidota</taxon>
        <taxon>Sphingobacteriia</taxon>
        <taxon>Sphingobacteriales</taxon>
        <taxon>Sphingobacteriaceae</taxon>
        <taxon>Pedobacter</taxon>
    </lineage>
</organism>
<sequence length="207" mass="21077">MEGTIGEVRMFAGTFAPMDWAICNGQTLPLNGYTALYAIIGTYYGGDGKSTFKLPDLQGRTIVGAGQGPGLSVYSIGDSEGTESVPIGLPQMSAHTHGLTYVPAATGTATLTIKASANDSGDPTPTGNFLGAPTALSESMYGVPQAGVQVAPMANGTLSVGSVTGPQLTALSMAITGNPAPAIHENRQPSLALNYVICLLGNFPARN</sequence>
<protein>
    <submittedName>
        <fullName evidence="2">Tail fiber protein</fullName>
    </submittedName>
</protein>
<dbReference type="EMBL" id="CP157485">
    <property type="protein sequence ID" value="XBO46016.1"/>
    <property type="molecule type" value="Genomic_DNA"/>
</dbReference>
<dbReference type="Gene3D" id="3.90.1340.10">
    <property type="entry name" value="Phage tail collar domain"/>
    <property type="match status" value="1"/>
</dbReference>
<dbReference type="Pfam" id="PF07484">
    <property type="entry name" value="Collar"/>
    <property type="match status" value="1"/>
</dbReference>
<proteinExistence type="predicted"/>
<accession>A0AAU7K0I1</accession>
<name>A0AAU7K0I1_9SPHI</name>
<dbReference type="AlphaFoldDB" id="A0AAU7K0I1"/>
<dbReference type="InterPro" id="IPR011083">
    <property type="entry name" value="Phage_tail_collar_dom"/>
</dbReference>
<feature type="domain" description="Phage tail collar" evidence="1">
    <location>
        <begin position="6"/>
        <end position="62"/>
    </location>
</feature>
<evidence type="ECO:0000313" key="2">
    <source>
        <dbReference type="EMBL" id="XBO46016.1"/>
    </source>
</evidence>
<dbReference type="InterPro" id="IPR037053">
    <property type="entry name" value="Phage_tail_collar_dom_sf"/>
</dbReference>
<gene>
    <name evidence="2" type="ORF">ABEG20_12040</name>
</gene>
<reference evidence="2" key="1">
    <citation type="submission" date="2024-05" db="EMBL/GenBank/DDBJ databases">
        <authorList>
            <person name="Kim S."/>
            <person name="Heo J."/>
            <person name="Choi H."/>
            <person name="Choi Y."/>
            <person name="Kwon S.-W."/>
            <person name="Kim Y."/>
        </authorList>
    </citation>
    <scope>NUCLEOTIDE SEQUENCE</scope>
    <source>
        <strain evidence="2">KACC 23697</strain>
    </source>
</reference>
<evidence type="ECO:0000259" key="1">
    <source>
        <dbReference type="Pfam" id="PF07484"/>
    </source>
</evidence>
<dbReference type="RefSeq" id="WP_406823591.1">
    <property type="nucleotide sequence ID" value="NZ_CP157485.1"/>
</dbReference>
<dbReference type="SUPFAM" id="SSF88874">
    <property type="entry name" value="Receptor-binding domain of short tail fibre protein gp12"/>
    <property type="match status" value="1"/>
</dbReference>